<sequence>MSSAVRTTPPRSGTTRASWSTHSPRPRTGSWPASLAEDIRSGRSTFAYRARSRRAGHGGGGRYPGGGGTRQCGGGGGGGRVGQWRSPEGDSWQGTRWVALGGHGGTGGGGGGWWWWSGSGAGAGAGAGAWGAVVDALAYGGSGGAEEEATWWVRETTAEMRRRDVVAAATAAAVSESARGSALTTAAEDGSESGMAAADTAYDALAEYRMLRVRE</sequence>
<feature type="compositionally biased region" description="Gly residues" evidence="1">
    <location>
        <begin position="57"/>
        <end position="81"/>
    </location>
</feature>
<organism evidence="2">
    <name type="scientific">Setaria italica</name>
    <name type="common">Foxtail millet</name>
    <name type="synonym">Panicum italicum</name>
    <dbReference type="NCBI Taxonomy" id="4555"/>
    <lineage>
        <taxon>Eukaryota</taxon>
        <taxon>Viridiplantae</taxon>
        <taxon>Streptophyta</taxon>
        <taxon>Embryophyta</taxon>
        <taxon>Tracheophyta</taxon>
        <taxon>Spermatophyta</taxon>
        <taxon>Magnoliopsida</taxon>
        <taxon>Liliopsida</taxon>
        <taxon>Poales</taxon>
        <taxon>Poaceae</taxon>
        <taxon>PACMAD clade</taxon>
        <taxon>Panicoideae</taxon>
        <taxon>Panicodae</taxon>
        <taxon>Paniceae</taxon>
        <taxon>Cenchrinae</taxon>
        <taxon>Setaria</taxon>
    </lineage>
</organism>
<evidence type="ECO:0000256" key="1">
    <source>
        <dbReference type="SAM" id="MobiDB-lite"/>
    </source>
</evidence>
<evidence type="ECO:0000313" key="2">
    <source>
        <dbReference type="EMBL" id="RCV28587.1"/>
    </source>
</evidence>
<name>A0A368REE9_SETIT</name>
<protein>
    <submittedName>
        <fullName evidence="2">Uncharacterized protein</fullName>
    </submittedName>
</protein>
<reference evidence="2" key="2">
    <citation type="submission" date="2015-07" db="EMBL/GenBank/DDBJ databases">
        <authorList>
            <person name="Noorani M."/>
        </authorList>
    </citation>
    <scope>NUCLEOTIDE SEQUENCE</scope>
    <source>
        <strain evidence="2">Yugu1</strain>
    </source>
</reference>
<accession>A0A368REE9</accession>
<feature type="compositionally biased region" description="Polar residues" evidence="1">
    <location>
        <begin position="1"/>
        <end position="23"/>
    </location>
</feature>
<dbReference type="AlphaFoldDB" id="A0A368REE9"/>
<gene>
    <name evidence="2" type="ORF">SETIT_5G415500v2</name>
</gene>
<feature type="region of interest" description="Disordered" evidence="1">
    <location>
        <begin position="1"/>
        <end position="97"/>
    </location>
</feature>
<reference evidence="2" key="1">
    <citation type="journal article" date="2012" name="Nat. Biotechnol.">
        <title>Reference genome sequence of the model plant Setaria.</title>
        <authorList>
            <person name="Bennetzen J.L."/>
            <person name="Schmutz J."/>
            <person name="Wang H."/>
            <person name="Percifield R."/>
            <person name="Hawkins J."/>
            <person name="Pontaroli A.C."/>
            <person name="Estep M."/>
            <person name="Feng L."/>
            <person name="Vaughn J.N."/>
            <person name="Grimwood J."/>
            <person name="Jenkins J."/>
            <person name="Barry K."/>
            <person name="Lindquist E."/>
            <person name="Hellsten U."/>
            <person name="Deshpande S."/>
            <person name="Wang X."/>
            <person name="Wu X."/>
            <person name="Mitros T."/>
            <person name="Triplett J."/>
            <person name="Yang X."/>
            <person name="Ye C.Y."/>
            <person name="Mauro-Herrera M."/>
            <person name="Wang L."/>
            <person name="Li P."/>
            <person name="Sharma M."/>
            <person name="Sharma R."/>
            <person name="Ronald P.C."/>
            <person name="Panaud O."/>
            <person name="Kellogg E.A."/>
            <person name="Brutnell T.P."/>
            <person name="Doust A.N."/>
            <person name="Tuskan G.A."/>
            <person name="Rokhsar D."/>
            <person name="Devos K.M."/>
        </authorList>
    </citation>
    <scope>NUCLEOTIDE SEQUENCE [LARGE SCALE GENOMIC DNA]</scope>
    <source>
        <strain evidence="2">Yugu1</strain>
    </source>
</reference>
<dbReference type="EMBL" id="CM003532">
    <property type="protein sequence ID" value="RCV28587.1"/>
    <property type="molecule type" value="Genomic_DNA"/>
</dbReference>
<proteinExistence type="predicted"/>